<feature type="compositionally biased region" description="Basic and acidic residues" evidence="4">
    <location>
        <begin position="744"/>
        <end position="757"/>
    </location>
</feature>
<feature type="compositionally biased region" description="Basic and acidic residues" evidence="4">
    <location>
        <begin position="962"/>
        <end position="982"/>
    </location>
</feature>
<evidence type="ECO:0000313" key="6">
    <source>
        <dbReference type="EMBL" id="GFN79640.1"/>
    </source>
</evidence>
<dbReference type="SUPFAM" id="SSF50156">
    <property type="entry name" value="PDZ domain-like"/>
    <property type="match status" value="3"/>
</dbReference>
<feature type="compositionally biased region" description="Polar residues" evidence="4">
    <location>
        <begin position="639"/>
        <end position="662"/>
    </location>
</feature>
<evidence type="ECO:0000256" key="1">
    <source>
        <dbReference type="ARBA" id="ARBA00004316"/>
    </source>
</evidence>
<accession>A0AAV3XXF0</accession>
<dbReference type="GO" id="GO:0032426">
    <property type="term" value="C:stereocilium tip"/>
    <property type="evidence" value="ECO:0007669"/>
    <property type="project" value="TreeGrafter"/>
</dbReference>
<feature type="region of interest" description="Disordered" evidence="4">
    <location>
        <begin position="902"/>
        <end position="1027"/>
    </location>
</feature>
<comment type="caution">
    <text evidence="6">The sequence shown here is derived from an EMBL/GenBank/DDBJ whole genome shotgun (WGS) entry which is preliminary data.</text>
</comment>
<feature type="region of interest" description="Disordered" evidence="4">
    <location>
        <begin position="126"/>
        <end position="202"/>
    </location>
</feature>
<feature type="region of interest" description="Disordered" evidence="4">
    <location>
        <begin position="638"/>
        <end position="713"/>
    </location>
</feature>
<feature type="domain" description="PDZ" evidence="5">
    <location>
        <begin position="347"/>
        <end position="416"/>
    </location>
</feature>
<dbReference type="Pfam" id="PF00595">
    <property type="entry name" value="PDZ"/>
    <property type="match status" value="3"/>
</dbReference>
<feature type="compositionally biased region" description="Basic residues" evidence="4">
    <location>
        <begin position="668"/>
        <end position="680"/>
    </location>
</feature>
<dbReference type="InterPro" id="IPR036034">
    <property type="entry name" value="PDZ_sf"/>
</dbReference>
<dbReference type="CDD" id="cd06742">
    <property type="entry name" value="PDZ3_FL-whirlin-like"/>
    <property type="match status" value="1"/>
</dbReference>
<feature type="compositionally biased region" description="Basic and acidic residues" evidence="4">
    <location>
        <begin position="1162"/>
        <end position="1187"/>
    </location>
</feature>
<dbReference type="EMBL" id="BLXT01000722">
    <property type="protein sequence ID" value="GFN79640.1"/>
    <property type="molecule type" value="Genomic_DNA"/>
</dbReference>
<proteinExistence type="predicted"/>
<dbReference type="GO" id="GO:0005929">
    <property type="term" value="C:cilium"/>
    <property type="evidence" value="ECO:0007669"/>
    <property type="project" value="TreeGrafter"/>
</dbReference>
<evidence type="ECO:0000313" key="7">
    <source>
        <dbReference type="Proteomes" id="UP000735302"/>
    </source>
</evidence>
<dbReference type="PANTHER" id="PTHR23116:SF29">
    <property type="entry name" value="PDZ DOMAIN-CONTAINING PROTEIN 7"/>
    <property type="match status" value="1"/>
</dbReference>
<feature type="compositionally biased region" description="Polar residues" evidence="4">
    <location>
        <begin position="1118"/>
        <end position="1129"/>
    </location>
</feature>
<dbReference type="Gene3D" id="1.20.1160.20">
    <property type="match status" value="1"/>
</dbReference>
<keyword evidence="2" id="KW-0677">Repeat</keyword>
<feature type="compositionally biased region" description="Low complexity" evidence="4">
    <location>
        <begin position="870"/>
        <end position="885"/>
    </location>
</feature>
<feature type="compositionally biased region" description="Low complexity" evidence="4">
    <location>
        <begin position="983"/>
        <end position="999"/>
    </location>
</feature>
<feature type="region of interest" description="Disordered" evidence="4">
    <location>
        <begin position="1041"/>
        <end position="1214"/>
    </location>
</feature>
<dbReference type="InterPro" id="IPR051844">
    <property type="entry name" value="USH2_Complex_Protein"/>
</dbReference>
<dbReference type="FunFam" id="2.30.42.10:FF:000087">
    <property type="entry name" value="Whirlin a"/>
    <property type="match status" value="1"/>
</dbReference>
<dbReference type="InterPro" id="IPR001478">
    <property type="entry name" value="PDZ"/>
</dbReference>
<feature type="region of interest" description="Disordered" evidence="4">
    <location>
        <begin position="474"/>
        <end position="510"/>
    </location>
</feature>
<dbReference type="PANTHER" id="PTHR23116">
    <property type="entry name" value="PDZ DOMAIN CONTAINING WHIRLIN AND HARMONIN-RELATED"/>
    <property type="match status" value="1"/>
</dbReference>
<feature type="region of interest" description="Disordered" evidence="4">
    <location>
        <begin position="729"/>
        <end position="768"/>
    </location>
</feature>
<keyword evidence="7" id="KW-1185">Reference proteome</keyword>
<sequence>MPLVRSRSTDFLQAKPTSSSTRQLQEALYTHLDDLEKSAFIDALGAYREHRDIFELVNALRKILNTPVKRKLFPLVRKIIRQGDVKAFDLLTKADKQSGTLPRPYLYRPHIADISVLNKHRASSLPDITRESHGHPETIDNKTAAYSREQEQYRYRHSRGGRDHHGAWSGNEEEELNEDRQMSGLAGDKHKTHSTRSGHSGDEITGEVFEIDIGEPGSAGEGFGFTIRGGVEHEMGVYVSSVDHGSTAYRNGLEVGDLLLEVNNISFRGIPHQEAVRIIKAATRLQLMVSRVGRIPGSHTVLESFRWTDPKGRPVSPPPEGSGGVAGEDEGRGRSATRMLQGSDERKINILVQKGQGLGLMIRGGNEYGLGIFVSGIDPYSVAENAGIKLGDQILDVNGRSFLDISHAQAVNHLKRGRHFILTVRDIGKIPFAKTVIDEKGWIESTRVNSYTKSGSTRSLSGSITDQEIEWKSFTRQRKSPRQANRPVAEVDLVNPSARETPGNATDGPGVQERELIHEQANLLLNATEHTTLNYYLGEYEKQTIGGQGLVQAMLELLNTPAKDSARQMLAPDRLSIASYDSGDFPIRDKNKRTMFSKPTTSLKPPTSMEPLDFHSGKRHSHDLQPLHFNLSSVRARRLSQSTPDLSKLDANQSDGNISRQPTAFMKQQRRHHTRARSRSKSPTAVYRSVIRGHQLTRGKSEEPSDDSGVEISGHAMTMGGIEVTTQHRPFRPATSNPAFSQHSEPRYRSHSQERSHRSGIAATGNRHQQHVITHVAEVHQGRDVERHVQKSSQNMQDLSSSISGKSNNNRSSSSNIDHRASHPRRERQRYSRRQDDSTTTDEDVTISQGQGRHRSLSRDKGVKVRPRSRSTSSSRQPGSNSRNQDQIQSAGFLTVPAQYTLERDSARQQDHSRTERGRSNRRPIMFRAEGLSNNAMLNSSQRSSSSSASPQNHHSYHHNHPSRDRREGKNIWRPTQRHDSYTDTSTTTASITPYTGRHTRTESSTRTESTLTINGKLMPSSAHPQVSSGMVIEDTLVSSPKQSLNANTSSSLHPQLQHSQFEDERSSRSRSKSPRGQRSQRISRSRSPQMLRRMRPTAESLFHRDPSANRELPQPSPRTQTTDDQTQLYHHANPRQAGALLTQPKRTPLYQSPKRASLSSDDGRQGRRGSEQEELRTSFVTRDSDSKALANLPSQGRNKPGASARTSTGTSGNIPLIKINSHTLPNAGAATQLSETASETNMKLARAPAYSKPEGSETAVYAEPVKQRDRVTISDTPTHIDSSSTTAATITNYNHSMLDSDTGSLTSTITSSNNITSIAVSAPARTFSKRLSDMEARKARAKEKYGEIFLDIVYIYRSQPTLGVAIEGGANTRQPLPKVINVQPGGSAFESGGLKVGHVILEVNGQPIVGLSHNAAARVIAEAFKSRTSDRMELLITDWSDNLLDTIQVDVGLLKVS</sequence>
<evidence type="ECO:0000259" key="5">
    <source>
        <dbReference type="PROSITE" id="PS50106"/>
    </source>
</evidence>
<feature type="region of interest" description="Disordered" evidence="4">
    <location>
        <begin position="307"/>
        <end position="339"/>
    </location>
</feature>
<dbReference type="SMART" id="SM00228">
    <property type="entry name" value="PDZ"/>
    <property type="match status" value="3"/>
</dbReference>
<dbReference type="Gene3D" id="2.30.42.10">
    <property type="match status" value="3"/>
</dbReference>
<feature type="compositionally biased region" description="Polar residues" evidence="4">
    <location>
        <begin position="729"/>
        <end position="743"/>
    </location>
</feature>
<evidence type="ECO:0000256" key="4">
    <source>
        <dbReference type="SAM" id="MobiDB-lite"/>
    </source>
</evidence>
<dbReference type="FunFam" id="2.30.42.10:FF:000079">
    <property type="entry name" value="Whirlin a"/>
    <property type="match status" value="1"/>
</dbReference>
<feature type="region of interest" description="Disordered" evidence="4">
    <location>
        <begin position="785"/>
        <end position="890"/>
    </location>
</feature>
<feature type="domain" description="PDZ" evidence="5">
    <location>
        <begin position="210"/>
        <end position="282"/>
    </location>
</feature>
<dbReference type="GO" id="GO:0005886">
    <property type="term" value="C:plasma membrane"/>
    <property type="evidence" value="ECO:0007669"/>
    <property type="project" value="TreeGrafter"/>
</dbReference>
<keyword evidence="3" id="KW-0966">Cell projection</keyword>
<dbReference type="CDD" id="cd06741">
    <property type="entry name" value="PDZ2_FL-whirlin"/>
    <property type="match status" value="1"/>
</dbReference>
<feature type="compositionally biased region" description="Low complexity" evidence="4">
    <location>
        <begin position="800"/>
        <end position="816"/>
    </location>
</feature>
<reference evidence="6 7" key="1">
    <citation type="journal article" date="2021" name="Elife">
        <title>Chloroplast acquisition without the gene transfer in kleptoplastic sea slugs, Plakobranchus ocellatus.</title>
        <authorList>
            <person name="Maeda T."/>
            <person name="Takahashi S."/>
            <person name="Yoshida T."/>
            <person name="Shimamura S."/>
            <person name="Takaki Y."/>
            <person name="Nagai Y."/>
            <person name="Toyoda A."/>
            <person name="Suzuki Y."/>
            <person name="Arimoto A."/>
            <person name="Ishii H."/>
            <person name="Satoh N."/>
            <person name="Nishiyama T."/>
            <person name="Hasebe M."/>
            <person name="Maruyama T."/>
            <person name="Minagawa J."/>
            <person name="Obokata J."/>
            <person name="Shigenobu S."/>
        </authorList>
    </citation>
    <scope>NUCLEOTIDE SEQUENCE [LARGE SCALE GENOMIC DNA]</scope>
</reference>
<feature type="region of interest" description="Disordered" evidence="4">
    <location>
        <begin position="589"/>
        <end position="608"/>
    </location>
</feature>
<feature type="compositionally biased region" description="Basic and acidic residues" evidence="4">
    <location>
        <begin position="148"/>
        <end position="166"/>
    </location>
</feature>
<feature type="compositionally biased region" description="Basic and acidic residues" evidence="4">
    <location>
        <begin position="128"/>
        <end position="140"/>
    </location>
</feature>
<feature type="compositionally biased region" description="Basic and acidic residues" evidence="4">
    <location>
        <begin position="902"/>
        <end position="919"/>
    </location>
</feature>
<organism evidence="6 7">
    <name type="scientific">Plakobranchus ocellatus</name>
    <dbReference type="NCBI Taxonomy" id="259542"/>
    <lineage>
        <taxon>Eukaryota</taxon>
        <taxon>Metazoa</taxon>
        <taxon>Spiralia</taxon>
        <taxon>Lophotrochozoa</taxon>
        <taxon>Mollusca</taxon>
        <taxon>Gastropoda</taxon>
        <taxon>Heterobranchia</taxon>
        <taxon>Euthyneura</taxon>
        <taxon>Panpulmonata</taxon>
        <taxon>Sacoglossa</taxon>
        <taxon>Placobranchoidea</taxon>
        <taxon>Plakobranchidae</taxon>
        <taxon>Plakobranchus</taxon>
    </lineage>
</organism>
<dbReference type="PROSITE" id="PS50106">
    <property type="entry name" value="PDZ"/>
    <property type="match status" value="3"/>
</dbReference>
<protein>
    <submittedName>
        <fullName evidence="6">Whirlin</fullName>
    </submittedName>
</protein>
<feature type="compositionally biased region" description="Low complexity" evidence="4">
    <location>
        <begin position="1050"/>
        <end position="1060"/>
    </location>
</feature>
<feature type="domain" description="PDZ" evidence="5">
    <location>
        <begin position="1353"/>
        <end position="1424"/>
    </location>
</feature>
<evidence type="ECO:0000256" key="3">
    <source>
        <dbReference type="ARBA" id="ARBA00023273"/>
    </source>
</evidence>
<feature type="compositionally biased region" description="Polar residues" evidence="4">
    <location>
        <begin position="1205"/>
        <end position="1214"/>
    </location>
</feature>
<evidence type="ECO:0000256" key="2">
    <source>
        <dbReference type="ARBA" id="ARBA00022737"/>
    </source>
</evidence>
<dbReference type="Proteomes" id="UP000735302">
    <property type="component" value="Unassembled WGS sequence"/>
</dbReference>
<feature type="compositionally biased region" description="Low complexity" evidence="4">
    <location>
        <begin position="939"/>
        <end position="954"/>
    </location>
</feature>
<comment type="subcellular location">
    <subcellularLocation>
        <location evidence="1">Cell projection</location>
    </subcellularLocation>
</comment>
<name>A0AAV3XXF0_9GAST</name>
<gene>
    <name evidence="6" type="ORF">PoB_000614600</name>
</gene>
<dbReference type="GO" id="GO:0002142">
    <property type="term" value="C:stereocilia ankle link complex"/>
    <property type="evidence" value="ECO:0007669"/>
    <property type="project" value="TreeGrafter"/>
</dbReference>
<feature type="compositionally biased region" description="Low complexity" evidence="4">
    <location>
        <begin position="1077"/>
        <end position="1090"/>
    </location>
</feature>